<evidence type="ECO:0000313" key="1">
    <source>
        <dbReference type="EMBL" id="EKC67658.1"/>
    </source>
</evidence>
<sequence>MEYGDEQSYQSAIALNNIISDYITKKPNSDFVKTIAGMKTNGETIVSTSADGIEGFSELAPGLGDYKITVTKVADGTEEGSKVVRITTDVTVNGEKSTISTVGEFKVKEEAYNFDRFFTSTGYAPNDVYMSGMDITSTMYLDNEYSQVGGEQGGSHIDLYSEIIAAGTLKLNNAPINSGKSNNPIDLTVGNNLYLSQTAGDGLNLQGGTLRVGGSVAQLSNCFPFRRGNMYYIMGDYYGACASTEADLTDMICVDGDFVVFGNMKYSGKLYVNGNVYVDKSHNQGLISNQMYVGGNIYFSPSFGNMENYVKHITFVDSDGSKHTYSNLTDAK</sequence>
<comment type="caution">
    <text evidence="1">The sequence shown here is derived from an EMBL/GenBank/DDBJ whole genome shotgun (WGS) entry which is preliminary data.</text>
</comment>
<dbReference type="EMBL" id="AJWY01006146">
    <property type="protein sequence ID" value="EKC67658.1"/>
    <property type="molecule type" value="Genomic_DNA"/>
</dbReference>
<organism evidence="1">
    <name type="scientific">human gut metagenome</name>
    <dbReference type="NCBI Taxonomy" id="408170"/>
    <lineage>
        <taxon>unclassified sequences</taxon>
        <taxon>metagenomes</taxon>
        <taxon>organismal metagenomes</taxon>
    </lineage>
</organism>
<gene>
    <name evidence="1" type="ORF">LEA_09190</name>
</gene>
<name>K1TD52_9ZZZZ</name>
<dbReference type="AlphaFoldDB" id="K1TD52"/>
<proteinExistence type="predicted"/>
<accession>K1TD52</accession>
<feature type="non-terminal residue" evidence="1">
    <location>
        <position position="332"/>
    </location>
</feature>
<protein>
    <submittedName>
        <fullName evidence="1">Uncharacterized protein</fullName>
    </submittedName>
</protein>
<reference evidence="1" key="1">
    <citation type="journal article" date="2013" name="Environ. Microbiol.">
        <title>Microbiota from the distal guts of lean and obese adolescents exhibit partial functional redundancy besides clear differences in community structure.</title>
        <authorList>
            <person name="Ferrer M."/>
            <person name="Ruiz A."/>
            <person name="Lanza F."/>
            <person name="Haange S.B."/>
            <person name="Oberbach A."/>
            <person name="Till H."/>
            <person name="Bargiela R."/>
            <person name="Campoy C."/>
            <person name="Segura M.T."/>
            <person name="Richter M."/>
            <person name="von Bergen M."/>
            <person name="Seifert J."/>
            <person name="Suarez A."/>
        </authorList>
    </citation>
    <scope>NUCLEOTIDE SEQUENCE</scope>
</reference>